<evidence type="ECO:0000256" key="2">
    <source>
        <dbReference type="ARBA" id="ARBA00022517"/>
    </source>
</evidence>
<evidence type="ECO:0000256" key="3">
    <source>
        <dbReference type="ARBA" id="ARBA00022552"/>
    </source>
</evidence>
<dbReference type="InterPro" id="IPR002676">
    <property type="entry name" value="RimM_N"/>
</dbReference>
<dbReference type="KEGG" id="ftz:CH68_1882"/>
<dbReference type="AlphaFoldDB" id="A0A0B3VCS0"/>
<keyword evidence="2 5" id="KW-0690">Ribosome biogenesis</keyword>
<dbReference type="SUPFAM" id="SSF50346">
    <property type="entry name" value="PRC-barrel domain"/>
    <property type="match status" value="1"/>
</dbReference>
<dbReference type="HAMAP" id="MF_00014">
    <property type="entry name" value="Ribosome_mat_RimM"/>
    <property type="match status" value="1"/>
</dbReference>
<protein>
    <recommendedName>
        <fullName evidence="5">Ribosome maturation factor RimM</fullName>
    </recommendedName>
</protein>
<reference evidence="9" key="1">
    <citation type="submission" date="2019-08" db="EMBL/GenBank/DDBJ databases">
        <authorList>
            <person name="Busch A."/>
        </authorList>
    </citation>
    <scope>NUCLEOTIDE SEQUENCE</scope>
    <source>
        <strain evidence="9">15T0085</strain>
        <strain evidence="8">17T1429</strain>
    </source>
</reference>
<keyword evidence="4 5" id="KW-0143">Chaperone</keyword>
<keyword evidence="3 5" id="KW-0698">rRNA processing</keyword>
<dbReference type="InterPro" id="IPR056792">
    <property type="entry name" value="PRC_RimM"/>
</dbReference>
<dbReference type="InterPro" id="IPR036976">
    <property type="entry name" value="RimM_N_sf"/>
</dbReference>
<sequence>MSQDFVEIAKIGATYKLNGELNLYPLANSIETLLSYGDWYIQLPATNVWQQLKGESVLKRADKVYIKLANINNADTAKKYVNALIGVPKRALPQLAEDEVYFKDLIGCSVKNINNDSFGVVVDIIETGANEVLVCKEDNSEYLIPYVKQYIVSEDLNSKKIVVDWEYDY</sequence>
<dbReference type="EMBL" id="JAAGJP010000008">
    <property type="protein sequence ID" value="NDS67897.1"/>
    <property type="molecule type" value="Genomic_DNA"/>
</dbReference>
<dbReference type="NCBIfam" id="NF011185">
    <property type="entry name" value="PRK14591.1"/>
    <property type="match status" value="1"/>
</dbReference>
<dbReference type="Pfam" id="PF24986">
    <property type="entry name" value="PRC_RimM"/>
    <property type="match status" value="1"/>
</dbReference>
<organism evidence="9">
    <name type="scientific">Francisella tularensis subsp. holarctica</name>
    <dbReference type="NCBI Taxonomy" id="119857"/>
    <lineage>
        <taxon>Bacteria</taxon>
        <taxon>Pseudomonadati</taxon>
        <taxon>Pseudomonadota</taxon>
        <taxon>Gammaproteobacteria</taxon>
        <taxon>Thiotrichales</taxon>
        <taxon>Francisellaceae</taxon>
        <taxon>Francisella</taxon>
    </lineage>
</organism>
<dbReference type="NCBIfam" id="TIGR02273">
    <property type="entry name" value="16S_RimM"/>
    <property type="match status" value="1"/>
</dbReference>
<dbReference type="SUPFAM" id="SSF50447">
    <property type="entry name" value="Translation proteins"/>
    <property type="match status" value="1"/>
</dbReference>
<dbReference type="GO" id="GO:0042274">
    <property type="term" value="P:ribosomal small subunit biogenesis"/>
    <property type="evidence" value="ECO:0007669"/>
    <property type="project" value="UniProtKB-UniRule"/>
</dbReference>
<comment type="domain">
    <text evidence="5">The PRC barrel domain binds ribosomal protein uS19.</text>
</comment>
<dbReference type="Gene3D" id="2.40.30.60">
    <property type="entry name" value="RimM"/>
    <property type="match status" value="1"/>
</dbReference>
<evidence type="ECO:0000256" key="4">
    <source>
        <dbReference type="ARBA" id="ARBA00023186"/>
    </source>
</evidence>
<comment type="function">
    <text evidence="5">An accessory protein needed during the final step in the assembly of 30S ribosomal subunit, possibly for assembly of the head region. Essential for efficient processing of 16S rRNA. May be needed both before and after RbfA during the maturation of 16S rRNA. It has affinity for free ribosomal 30S subunits but not for 70S ribosomes.</text>
</comment>
<dbReference type="PANTHER" id="PTHR33692:SF1">
    <property type="entry name" value="RIBOSOME MATURATION FACTOR RIMM"/>
    <property type="match status" value="1"/>
</dbReference>
<dbReference type="Pfam" id="PF01782">
    <property type="entry name" value="RimM"/>
    <property type="match status" value="1"/>
</dbReference>
<name>A0A0B3VCS0_FRATU</name>
<dbReference type="InterPro" id="IPR011033">
    <property type="entry name" value="PRC_barrel-like_sf"/>
</dbReference>
<dbReference type="GO" id="GO:0006364">
    <property type="term" value="P:rRNA processing"/>
    <property type="evidence" value="ECO:0007669"/>
    <property type="project" value="UniProtKB-UniRule"/>
</dbReference>
<dbReference type="Gene3D" id="2.30.30.240">
    <property type="entry name" value="PRC-barrel domain"/>
    <property type="match status" value="1"/>
</dbReference>
<evidence type="ECO:0000256" key="5">
    <source>
        <dbReference type="HAMAP-Rule" id="MF_00014"/>
    </source>
</evidence>
<proteinExistence type="inferred from homology"/>
<dbReference type="eggNOG" id="COG0806">
    <property type="taxonomic scope" value="Bacteria"/>
</dbReference>
<evidence type="ECO:0000313" key="8">
    <source>
        <dbReference type="EMBL" id="NDR88363.1"/>
    </source>
</evidence>
<comment type="subcellular location">
    <subcellularLocation>
        <location evidence="5">Cytoplasm</location>
    </subcellularLocation>
</comment>
<feature type="domain" description="RimM N-terminal" evidence="6">
    <location>
        <begin position="8"/>
        <end position="90"/>
    </location>
</feature>
<dbReference type="OMA" id="IKVDWDP"/>
<evidence type="ECO:0000256" key="1">
    <source>
        <dbReference type="ARBA" id="ARBA00022490"/>
    </source>
</evidence>
<dbReference type="KEGG" id="ftv:CH67_2151"/>
<evidence type="ECO:0000259" key="6">
    <source>
        <dbReference type="Pfam" id="PF01782"/>
    </source>
</evidence>
<evidence type="ECO:0000259" key="7">
    <source>
        <dbReference type="Pfam" id="PF24986"/>
    </source>
</evidence>
<dbReference type="KEGG" id="ftc:DA46_997"/>
<dbReference type="HOGENOM" id="CLU_077636_1_0_6"/>
<dbReference type="InterPro" id="IPR009000">
    <property type="entry name" value="Transl_B-barrel_sf"/>
</dbReference>
<comment type="subunit">
    <text evidence="5">Binds ribosomal protein uS19.</text>
</comment>
<reference evidence="9" key="2">
    <citation type="submission" date="2020-02" db="EMBL/GenBank/DDBJ databases">
        <title>Using affinity propagation clustering for identifying bacterial clades and subclades with whole-genome sequences of Francisella tularensis.</title>
        <authorList>
            <person name="Homeier-Bachmann T."/>
            <person name="Abdel-Glil M.Y."/>
            <person name="Hackbart A."/>
            <person name="Hotzel H."/>
            <person name="Tomaso H."/>
        </authorList>
    </citation>
    <scope>NUCLEOTIDE SEQUENCE</scope>
    <source>
        <strain evidence="9">15T0085</strain>
        <strain evidence="8">17T1429</strain>
    </source>
</reference>
<feature type="domain" description="Ribosome maturation factor RimM PRC barrel" evidence="7">
    <location>
        <begin position="103"/>
        <end position="166"/>
    </location>
</feature>
<dbReference type="EMBL" id="JAAGKH010000005">
    <property type="protein sequence ID" value="NDR88363.1"/>
    <property type="molecule type" value="Genomic_DNA"/>
</dbReference>
<keyword evidence="1 5" id="KW-0963">Cytoplasm</keyword>
<dbReference type="InterPro" id="IPR011961">
    <property type="entry name" value="RimM"/>
</dbReference>
<gene>
    <name evidence="5 9" type="primary">rimM</name>
    <name evidence="9" type="ORF">FWI86_01960</name>
    <name evidence="8" type="ORF">FWJ04_01220</name>
</gene>
<dbReference type="GO" id="GO:0005737">
    <property type="term" value="C:cytoplasm"/>
    <property type="evidence" value="ECO:0007669"/>
    <property type="project" value="UniProtKB-SubCell"/>
</dbReference>
<comment type="similarity">
    <text evidence="5">Belongs to the RimM family.</text>
</comment>
<dbReference type="RefSeq" id="WP_003017214.1">
    <property type="nucleotide sequence ID" value="NZ_AP023459.1"/>
</dbReference>
<dbReference type="GO" id="GO:0043022">
    <property type="term" value="F:ribosome binding"/>
    <property type="evidence" value="ECO:0007669"/>
    <property type="project" value="InterPro"/>
</dbReference>
<dbReference type="PANTHER" id="PTHR33692">
    <property type="entry name" value="RIBOSOME MATURATION FACTOR RIMM"/>
    <property type="match status" value="1"/>
</dbReference>
<dbReference type="SMR" id="A0A0B3VCS0"/>
<evidence type="ECO:0000313" key="9">
    <source>
        <dbReference type="EMBL" id="NDS67897.1"/>
    </source>
</evidence>
<accession>A0A0B3VCS0</accession>
<comment type="caution">
    <text evidence="9">The sequence shown here is derived from an EMBL/GenBank/DDBJ whole genome shotgun (WGS) entry which is preliminary data.</text>
</comment>
<dbReference type="GO" id="GO:0005840">
    <property type="term" value="C:ribosome"/>
    <property type="evidence" value="ECO:0007669"/>
    <property type="project" value="InterPro"/>
</dbReference>